<name>A0A830H9Z0_9CHLO</name>
<dbReference type="Proteomes" id="UP000660262">
    <property type="component" value="Unassembled WGS sequence"/>
</dbReference>
<sequence length="403" mass="43694">MSETTCSSGFLLRRRTLRRHHLKGLPRLPASSLLLVRLPSFLAVLLATLLHALSNLPGADTATYYVSSTAGADTNDGLSLGAPFLSLQKCVDAIKADVAGSECQLREGEYYSDNSVFVERLEGTAAQPYVIQAYQKETVKIVGTRDVTEGGGSAWTWTTANLAGGGAGAGHWSIELPAGFPDPWQLFVDGEVYMNARWPNGRWDDKSVFTRSAWAFSATETSYVDTVGATSTVWDSCCGTSAGVTGESLQAAGIDATGAHVIINIGSWITYPAPVLSHTRGTGSFTFSKQDGWASVQTGGTVGAMKYYLENKLELLDAAMEWFYDKATRRIHLITKNGANPNTMRVQARVQEYAIRSTKTKYLTLKNLQFFGTTVWFGAMNQNSDNVKGIRMDSLESCLALNS</sequence>
<comment type="caution">
    <text evidence="1">The sequence shown here is derived from an EMBL/GenBank/DDBJ whole genome shotgun (WGS) entry which is preliminary data.</text>
</comment>
<evidence type="ECO:0000313" key="1">
    <source>
        <dbReference type="EMBL" id="GHP01897.1"/>
    </source>
</evidence>
<dbReference type="InterPro" id="IPR012334">
    <property type="entry name" value="Pectin_lyas_fold"/>
</dbReference>
<dbReference type="AlphaFoldDB" id="A0A830H9Z0"/>
<organism evidence="1 2">
    <name type="scientific">Pycnococcus provasolii</name>
    <dbReference type="NCBI Taxonomy" id="41880"/>
    <lineage>
        <taxon>Eukaryota</taxon>
        <taxon>Viridiplantae</taxon>
        <taxon>Chlorophyta</taxon>
        <taxon>Pseudoscourfieldiophyceae</taxon>
        <taxon>Pseudoscourfieldiales</taxon>
        <taxon>Pycnococcaceae</taxon>
        <taxon>Pycnococcus</taxon>
    </lineage>
</organism>
<proteinExistence type="predicted"/>
<reference evidence="1" key="1">
    <citation type="submission" date="2020-10" db="EMBL/GenBank/DDBJ databases">
        <title>Unveiling of a novel bifunctional photoreceptor, Dualchrome1, isolated from a cosmopolitan green alga.</title>
        <authorList>
            <person name="Suzuki S."/>
            <person name="Kawachi M."/>
        </authorList>
    </citation>
    <scope>NUCLEOTIDE SEQUENCE</scope>
    <source>
        <strain evidence="1">NIES 2893</strain>
    </source>
</reference>
<dbReference type="InterPro" id="IPR011050">
    <property type="entry name" value="Pectin_lyase_fold/virulence"/>
</dbReference>
<dbReference type="EMBL" id="BNJQ01000002">
    <property type="protein sequence ID" value="GHP01897.1"/>
    <property type="molecule type" value="Genomic_DNA"/>
</dbReference>
<dbReference type="OrthoDB" id="5946820at2759"/>
<dbReference type="PANTHER" id="PTHR36453:SF1">
    <property type="entry name" value="RIGHT HANDED BETA HELIX DOMAIN-CONTAINING PROTEIN"/>
    <property type="match status" value="1"/>
</dbReference>
<evidence type="ECO:0000313" key="2">
    <source>
        <dbReference type="Proteomes" id="UP000660262"/>
    </source>
</evidence>
<dbReference type="PANTHER" id="PTHR36453">
    <property type="entry name" value="SECRETED PROTEIN-RELATED"/>
    <property type="match status" value="1"/>
</dbReference>
<keyword evidence="2" id="KW-1185">Reference proteome</keyword>
<dbReference type="SUPFAM" id="SSF51126">
    <property type="entry name" value="Pectin lyase-like"/>
    <property type="match status" value="1"/>
</dbReference>
<dbReference type="Gene3D" id="2.160.20.10">
    <property type="entry name" value="Single-stranded right-handed beta-helix, Pectin lyase-like"/>
    <property type="match status" value="1"/>
</dbReference>
<accession>A0A830H9Z0</accession>
<protein>
    <submittedName>
        <fullName evidence="1">Uncharacterized protein</fullName>
    </submittedName>
</protein>
<gene>
    <name evidence="1" type="ORF">PPROV_000065400</name>
</gene>